<keyword evidence="1" id="KW-0472">Membrane</keyword>
<feature type="transmembrane region" description="Helical" evidence="1">
    <location>
        <begin position="12"/>
        <end position="32"/>
    </location>
</feature>
<sequence>MHVLSFRPEVILYIYMASCISVLVFNILYIFADKYKGRALEKRSLSFVGEISAQIERLKEAGEPEAAHYKRLRKELKNPEKLRAFEYSVLTVKQQAPEEYTAEYLRSLRGVFLELAGVYRKRDTIEQAYFAYLIEKFRIDEGRESFDGIMDFLMDMITGKDVNARENAMRAFYAIGNESAILAIWRKLEDNEISHSRKLLADGLLSFQGDRKELAKLLFAHREEFGTTLFLPVMQFIRFFTGDFQQQFFTLLSGKNEDKEIQLEAIRYFRRYPYEPVREILQNYVRYQEYIDWEYAAMAASALASYPGEDTVFCLKEGLKAANWYVRLNCAEALIYGLGISRLRLFDVENGRDRYAREIIRYVLEKEQIRQQEMKEGRVNV</sequence>
<name>A0A3E3IB26_9FIRM</name>
<dbReference type="EMBL" id="QVLV01000002">
    <property type="protein sequence ID" value="RGE64275.1"/>
    <property type="molecule type" value="Genomic_DNA"/>
</dbReference>
<dbReference type="Proteomes" id="UP000260812">
    <property type="component" value="Unassembled WGS sequence"/>
</dbReference>
<accession>A0A3E3IB26</accession>
<evidence type="ECO:0008006" key="4">
    <source>
        <dbReference type="Google" id="ProtNLM"/>
    </source>
</evidence>
<keyword evidence="1" id="KW-0812">Transmembrane</keyword>
<organism evidence="2 3">
    <name type="scientific">Eisenbergiella massiliensis</name>
    <dbReference type="NCBI Taxonomy" id="1720294"/>
    <lineage>
        <taxon>Bacteria</taxon>
        <taxon>Bacillati</taxon>
        <taxon>Bacillota</taxon>
        <taxon>Clostridia</taxon>
        <taxon>Lachnospirales</taxon>
        <taxon>Lachnospiraceae</taxon>
        <taxon>Eisenbergiella</taxon>
    </lineage>
</organism>
<dbReference type="InterPro" id="IPR016024">
    <property type="entry name" value="ARM-type_fold"/>
</dbReference>
<gene>
    <name evidence="2" type="ORF">DXC51_04200</name>
</gene>
<comment type="caution">
    <text evidence="2">The sequence shown here is derived from an EMBL/GenBank/DDBJ whole genome shotgun (WGS) entry which is preliminary data.</text>
</comment>
<reference evidence="2 3" key="1">
    <citation type="submission" date="2018-08" db="EMBL/GenBank/DDBJ databases">
        <title>A genome reference for cultivated species of the human gut microbiota.</title>
        <authorList>
            <person name="Zou Y."/>
            <person name="Xue W."/>
            <person name="Luo G."/>
        </authorList>
    </citation>
    <scope>NUCLEOTIDE SEQUENCE [LARGE SCALE GENOMIC DNA]</scope>
    <source>
        <strain evidence="2 3">TF05-5AC</strain>
    </source>
</reference>
<proteinExistence type="predicted"/>
<protein>
    <recommendedName>
        <fullName evidence="4">HEAT repeat domain-containing protein</fullName>
    </recommendedName>
</protein>
<dbReference type="AlphaFoldDB" id="A0A3E3IB26"/>
<evidence type="ECO:0000313" key="3">
    <source>
        <dbReference type="Proteomes" id="UP000260812"/>
    </source>
</evidence>
<dbReference type="GeneID" id="97986108"/>
<dbReference type="RefSeq" id="WP_117543824.1">
    <property type="nucleotide sequence ID" value="NZ_JBKUNB010000011.1"/>
</dbReference>
<dbReference type="SUPFAM" id="SSF48371">
    <property type="entry name" value="ARM repeat"/>
    <property type="match status" value="1"/>
</dbReference>
<keyword evidence="1" id="KW-1133">Transmembrane helix</keyword>
<evidence type="ECO:0000256" key="1">
    <source>
        <dbReference type="SAM" id="Phobius"/>
    </source>
</evidence>
<keyword evidence="3" id="KW-1185">Reference proteome</keyword>
<evidence type="ECO:0000313" key="2">
    <source>
        <dbReference type="EMBL" id="RGE64275.1"/>
    </source>
</evidence>